<dbReference type="SMART" id="SM00175">
    <property type="entry name" value="RAB"/>
    <property type="match status" value="1"/>
</dbReference>
<name>A0AAV2SCX1_MEGNR</name>
<dbReference type="GO" id="GO:0005525">
    <property type="term" value="F:GTP binding"/>
    <property type="evidence" value="ECO:0007669"/>
    <property type="project" value="InterPro"/>
</dbReference>
<dbReference type="SUPFAM" id="SSF52540">
    <property type="entry name" value="P-loop containing nucleoside triphosphate hydrolases"/>
    <property type="match status" value="1"/>
</dbReference>
<dbReference type="PANTHER" id="PTHR45704">
    <property type="entry name" value="RAS-LIKE FAMILY MEMBER 11"/>
    <property type="match status" value="1"/>
</dbReference>
<comment type="similarity">
    <text evidence="1">Belongs to the small GTPase superfamily. Ras family.</text>
</comment>
<dbReference type="SMART" id="SM00173">
    <property type="entry name" value="RAS"/>
    <property type="match status" value="1"/>
</dbReference>
<dbReference type="PRINTS" id="PR00449">
    <property type="entry name" value="RASTRNSFRMNG"/>
</dbReference>
<evidence type="ECO:0000256" key="3">
    <source>
        <dbReference type="ARBA" id="ARBA00022801"/>
    </source>
</evidence>
<comment type="caution">
    <text evidence="6">The sequence shown here is derived from an EMBL/GenBank/DDBJ whole genome shotgun (WGS) entry which is preliminary data.</text>
</comment>
<comment type="catalytic activity">
    <reaction evidence="4">
        <text>GTP + H2O = GDP + phosphate + H(+)</text>
        <dbReference type="Rhea" id="RHEA:19669"/>
        <dbReference type="ChEBI" id="CHEBI:15377"/>
        <dbReference type="ChEBI" id="CHEBI:15378"/>
        <dbReference type="ChEBI" id="CHEBI:37565"/>
        <dbReference type="ChEBI" id="CHEBI:43474"/>
        <dbReference type="ChEBI" id="CHEBI:58189"/>
        <dbReference type="EC" id="3.6.5.2"/>
    </reaction>
</comment>
<dbReference type="AlphaFoldDB" id="A0AAV2SCX1"/>
<dbReference type="GO" id="GO:0003925">
    <property type="term" value="F:G protein activity"/>
    <property type="evidence" value="ECO:0007669"/>
    <property type="project" value="UniProtKB-EC"/>
</dbReference>
<dbReference type="Gene3D" id="3.40.50.300">
    <property type="entry name" value="P-loop containing nucleotide triphosphate hydrolases"/>
    <property type="match status" value="1"/>
</dbReference>
<evidence type="ECO:0000313" key="6">
    <source>
        <dbReference type="EMBL" id="CAL4171236.1"/>
    </source>
</evidence>
<dbReference type="SMART" id="SM00174">
    <property type="entry name" value="RHO"/>
    <property type="match status" value="1"/>
</dbReference>
<dbReference type="Pfam" id="PF00071">
    <property type="entry name" value="Ras"/>
    <property type="match status" value="1"/>
</dbReference>
<gene>
    <name evidence="6" type="ORF">MNOR_LOCUS34090</name>
</gene>
<evidence type="ECO:0000256" key="2">
    <source>
        <dbReference type="ARBA" id="ARBA00011984"/>
    </source>
</evidence>
<dbReference type="NCBIfam" id="TIGR00231">
    <property type="entry name" value="small_GTP"/>
    <property type="match status" value="1"/>
</dbReference>
<organism evidence="6 7">
    <name type="scientific">Meganyctiphanes norvegica</name>
    <name type="common">Northern krill</name>
    <name type="synonym">Thysanopoda norvegica</name>
    <dbReference type="NCBI Taxonomy" id="48144"/>
    <lineage>
        <taxon>Eukaryota</taxon>
        <taxon>Metazoa</taxon>
        <taxon>Ecdysozoa</taxon>
        <taxon>Arthropoda</taxon>
        <taxon>Crustacea</taxon>
        <taxon>Multicrustacea</taxon>
        <taxon>Malacostraca</taxon>
        <taxon>Eumalacostraca</taxon>
        <taxon>Eucarida</taxon>
        <taxon>Euphausiacea</taxon>
        <taxon>Euphausiidae</taxon>
        <taxon>Meganyctiphanes</taxon>
    </lineage>
</organism>
<dbReference type="PROSITE" id="PS51421">
    <property type="entry name" value="RAS"/>
    <property type="match status" value="1"/>
</dbReference>
<dbReference type="InterPro" id="IPR027417">
    <property type="entry name" value="P-loop_NTPase"/>
</dbReference>
<dbReference type="InterPro" id="IPR051065">
    <property type="entry name" value="Ras-related_GTPase"/>
</dbReference>
<dbReference type="InterPro" id="IPR005225">
    <property type="entry name" value="Small_GTP-bd"/>
</dbReference>
<dbReference type="InterPro" id="IPR001806">
    <property type="entry name" value="Small_GTPase"/>
</dbReference>
<proteinExistence type="inferred from homology"/>
<sequence>RSQSKERGGGSGHSNSIDKDGGPSSRSGSITSTNYLAPPSSKDSMRKSSPDSRIVVLGMPSVGKSALVVRLLTGRFIWEYDPTLEAAYRHNTTVDDEAAIMDILDTAGQTESVVQDSHARWGEGYMLVFSLTDRSSFNALTEIHTYLAQHKQTPNFSCVIIANKIDLGHLSEVTEEEAEEMASELGATLFLTSACDGSPSISEAFAELHRDIVRRRWSRRRRSSAKTVIEGFYKMFTR</sequence>
<keyword evidence="3" id="KW-0378">Hydrolase</keyword>
<dbReference type="EC" id="3.6.5.2" evidence="2"/>
<evidence type="ECO:0000256" key="1">
    <source>
        <dbReference type="ARBA" id="ARBA00008344"/>
    </source>
</evidence>
<reference evidence="6 7" key="1">
    <citation type="submission" date="2024-05" db="EMBL/GenBank/DDBJ databases">
        <authorList>
            <person name="Wallberg A."/>
        </authorList>
    </citation>
    <scope>NUCLEOTIDE SEQUENCE [LARGE SCALE GENOMIC DNA]</scope>
</reference>
<keyword evidence="7" id="KW-1185">Reference proteome</keyword>
<feature type="non-terminal residue" evidence="6">
    <location>
        <position position="1"/>
    </location>
</feature>
<protein>
    <recommendedName>
        <fullName evidence="2">small monomeric GTPase</fullName>
        <ecNumber evidence="2">3.6.5.2</ecNumber>
    </recommendedName>
</protein>
<feature type="compositionally biased region" description="Polar residues" evidence="5">
    <location>
        <begin position="24"/>
        <end position="35"/>
    </location>
</feature>
<dbReference type="Proteomes" id="UP001497623">
    <property type="component" value="Unassembled WGS sequence"/>
</dbReference>
<evidence type="ECO:0000313" key="7">
    <source>
        <dbReference type="Proteomes" id="UP001497623"/>
    </source>
</evidence>
<feature type="region of interest" description="Disordered" evidence="5">
    <location>
        <begin position="1"/>
        <end position="49"/>
    </location>
</feature>
<accession>A0AAV2SCX1</accession>
<dbReference type="PROSITE" id="PS51419">
    <property type="entry name" value="RAB"/>
    <property type="match status" value="1"/>
</dbReference>
<evidence type="ECO:0000256" key="5">
    <source>
        <dbReference type="SAM" id="MobiDB-lite"/>
    </source>
</evidence>
<dbReference type="EMBL" id="CAXKWB010051271">
    <property type="protein sequence ID" value="CAL4171236.1"/>
    <property type="molecule type" value="Genomic_DNA"/>
</dbReference>
<evidence type="ECO:0000256" key="4">
    <source>
        <dbReference type="ARBA" id="ARBA00048098"/>
    </source>
</evidence>